<sequence length="154" mass="17251">IQKIYNDLNDPLNPPEDFIVDRDDIFFKNDQTNYVPREKFSERKRLFGREKRLDKYFEVPNGGVADNPPIDVLGASAHYKPRGGGKPSAPGIAIYPSLSIIPKPPTPAPPPQCGLRILRAPRIPSRHREIPPVDKTVDSVISDFVPNFPSLNVN</sequence>
<evidence type="ECO:0000313" key="2">
    <source>
        <dbReference type="Proteomes" id="UP000789375"/>
    </source>
</evidence>
<proteinExistence type="predicted"/>
<dbReference type="Proteomes" id="UP000789375">
    <property type="component" value="Unassembled WGS sequence"/>
</dbReference>
<keyword evidence="2" id="KW-1185">Reference proteome</keyword>
<feature type="non-terminal residue" evidence="1">
    <location>
        <position position="1"/>
    </location>
</feature>
<name>A0A9N8WL20_FUNMO</name>
<protein>
    <submittedName>
        <fullName evidence="1">8542_t:CDS:1</fullName>
    </submittedName>
</protein>
<accession>A0A9N8WL20</accession>
<reference evidence="1" key="1">
    <citation type="submission" date="2021-06" db="EMBL/GenBank/DDBJ databases">
        <authorList>
            <person name="Kallberg Y."/>
            <person name="Tangrot J."/>
            <person name="Rosling A."/>
        </authorList>
    </citation>
    <scope>NUCLEOTIDE SEQUENCE</scope>
    <source>
        <strain evidence="1">87-6 pot B 2015</strain>
    </source>
</reference>
<gene>
    <name evidence="1" type="ORF">FMOSSE_LOCUS3329</name>
</gene>
<dbReference type="AlphaFoldDB" id="A0A9N8WL20"/>
<comment type="caution">
    <text evidence="1">The sequence shown here is derived from an EMBL/GenBank/DDBJ whole genome shotgun (WGS) entry which is preliminary data.</text>
</comment>
<evidence type="ECO:0000313" key="1">
    <source>
        <dbReference type="EMBL" id="CAG8487108.1"/>
    </source>
</evidence>
<dbReference type="EMBL" id="CAJVPP010000487">
    <property type="protein sequence ID" value="CAG8487108.1"/>
    <property type="molecule type" value="Genomic_DNA"/>
</dbReference>
<organism evidence="1 2">
    <name type="scientific">Funneliformis mosseae</name>
    <name type="common">Endomycorrhizal fungus</name>
    <name type="synonym">Glomus mosseae</name>
    <dbReference type="NCBI Taxonomy" id="27381"/>
    <lineage>
        <taxon>Eukaryota</taxon>
        <taxon>Fungi</taxon>
        <taxon>Fungi incertae sedis</taxon>
        <taxon>Mucoromycota</taxon>
        <taxon>Glomeromycotina</taxon>
        <taxon>Glomeromycetes</taxon>
        <taxon>Glomerales</taxon>
        <taxon>Glomeraceae</taxon>
        <taxon>Funneliformis</taxon>
    </lineage>
</organism>